<accession>A0ABQ8F7E8</accession>
<comment type="caution">
    <text evidence="2">The sequence shown here is derived from an EMBL/GenBank/DDBJ whole genome shotgun (WGS) entry which is preliminary data.</text>
</comment>
<dbReference type="EMBL" id="JAFCIX010000365">
    <property type="protein sequence ID" value="KAH6592939.1"/>
    <property type="molecule type" value="Genomic_DNA"/>
</dbReference>
<organism evidence="2 3">
    <name type="scientific">Batrachochytrium salamandrivorans</name>
    <dbReference type="NCBI Taxonomy" id="1357716"/>
    <lineage>
        <taxon>Eukaryota</taxon>
        <taxon>Fungi</taxon>
        <taxon>Fungi incertae sedis</taxon>
        <taxon>Chytridiomycota</taxon>
        <taxon>Chytridiomycota incertae sedis</taxon>
        <taxon>Chytridiomycetes</taxon>
        <taxon>Rhizophydiales</taxon>
        <taxon>Rhizophydiales incertae sedis</taxon>
        <taxon>Batrachochytrium</taxon>
    </lineage>
</organism>
<proteinExistence type="predicted"/>
<dbReference type="Proteomes" id="UP001648503">
    <property type="component" value="Unassembled WGS sequence"/>
</dbReference>
<feature type="compositionally biased region" description="Low complexity" evidence="1">
    <location>
        <begin position="31"/>
        <end position="53"/>
    </location>
</feature>
<sequence>MMIMVFLLARRTVNTETRFVLWKRADEEQAEPGPSSSEAGASTEASTSVGGSSLDYSSGNRGLSKLGGLRAFFKRLYMTLKMGWYTRSQMNRLESWRKSCPKTPSKE</sequence>
<protein>
    <submittedName>
        <fullName evidence="2">Uncharacterized protein</fullName>
    </submittedName>
</protein>
<gene>
    <name evidence="2" type="ORF">BASA50_007776</name>
</gene>
<keyword evidence="3" id="KW-1185">Reference proteome</keyword>
<evidence type="ECO:0000313" key="2">
    <source>
        <dbReference type="EMBL" id="KAH6592939.1"/>
    </source>
</evidence>
<evidence type="ECO:0000256" key="1">
    <source>
        <dbReference type="SAM" id="MobiDB-lite"/>
    </source>
</evidence>
<reference evidence="2 3" key="1">
    <citation type="submission" date="2021-02" db="EMBL/GenBank/DDBJ databases">
        <title>Variation within the Batrachochytrium salamandrivorans European outbreak.</title>
        <authorList>
            <person name="Kelly M."/>
            <person name="Pasmans F."/>
            <person name="Shea T.P."/>
            <person name="Munoz J.F."/>
            <person name="Carranza S."/>
            <person name="Cuomo C.A."/>
            <person name="Martel A."/>
        </authorList>
    </citation>
    <scope>NUCLEOTIDE SEQUENCE [LARGE SCALE GENOMIC DNA]</scope>
    <source>
        <strain evidence="2 3">AMFP18/2</strain>
    </source>
</reference>
<feature type="region of interest" description="Disordered" evidence="1">
    <location>
        <begin position="24"/>
        <end position="65"/>
    </location>
</feature>
<evidence type="ECO:0000313" key="3">
    <source>
        <dbReference type="Proteomes" id="UP001648503"/>
    </source>
</evidence>
<name>A0ABQ8F7E8_9FUNG</name>